<proteinExistence type="predicted"/>
<dbReference type="InterPro" id="IPR019408">
    <property type="entry name" value="7TM_GPCR_serpentine_rcpt_Srab"/>
</dbReference>
<dbReference type="InterPro" id="IPR053286">
    <property type="entry name" value="Nematode_rcpt-like_srab"/>
</dbReference>
<dbReference type="PANTHER" id="PTHR46561:SF11">
    <property type="entry name" value="SERPENTINE RECEPTOR CLASS ALPHA_BETA-14"/>
    <property type="match status" value="1"/>
</dbReference>
<keyword evidence="2 5" id="KW-0812">Transmembrane</keyword>
<keyword evidence="4 5" id="KW-0472">Membrane</keyword>
<feature type="transmembrane region" description="Helical" evidence="5">
    <location>
        <begin position="135"/>
        <end position="156"/>
    </location>
</feature>
<dbReference type="EMBL" id="WIXE01001146">
    <property type="protein sequence ID" value="KAK5985948.1"/>
    <property type="molecule type" value="Genomic_DNA"/>
</dbReference>
<dbReference type="Pfam" id="PF10292">
    <property type="entry name" value="7TM_GPCR_Srab"/>
    <property type="match status" value="1"/>
</dbReference>
<protein>
    <recommendedName>
        <fullName evidence="8">G-protein coupled receptors family 1 profile domain-containing protein</fullName>
    </recommendedName>
</protein>
<evidence type="ECO:0000313" key="6">
    <source>
        <dbReference type="EMBL" id="KAK5985948.1"/>
    </source>
</evidence>
<feature type="transmembrane region" description="Helical" evidence="5">
    <location>
        <begin position="72"/>
        <end position="96"/>
    </location>
</feature>
<organism evidence="6 7">
    <name type="scientific">Trichostrongylus colubriformis</name>
    <name type="common">Black scour worm</name>
    <dbReference type="NCBI Taxonomy" id="6319"/>
    <lineage>
        <taxon>Eukaryota</taxon>
        <taxon>Metazoa</taxon>
        <taxon>Ecdysozoa</taxon>
        <taxon>Nematoda</taxon>
        <taxon>Chromadorea</taxon>
        <taxon>Rhabditida</taxon>
        <taxon>Rhabditina</taxon>
        <taxon>Rhabditomorpha</taxon>
        <taxon>Strongyloidea</taxon>
        <taxon>Trichostrongylidae</taxon>
        <taxon>Trichostrongylus</taxon>
    </lineage>
</organism>
<dbReference type="PANTHER" id="PTHR46561">
    <property type="entry name" value="SERPENTINE RECEPTOR, CLASS AB (CLASS A-LIKE)-RELATED"/>
    <property type="match status" value="1"/>
</dbReference>
<dbReference type="AlphaFoldDB" id="A0AAN8GBN3"/>
<evidence type="ECO:0000256" key="5">
    <source>
        <dbReference type="SAM" id="Phobius"/>
    </source>
</evidence>
<name>A0AAN8GBN3_TRICO</name>
<evidence type="ECO:0000256" key="4">
    <source>
        <dbReference type="ARBA" id="ARBA00023136"/>
    </source>
</evidence>
<sequence>MYLAFSGTFMLSIERCVATWKLSTYGKNRIVGPLLVLIQIIGGSAFMYIVYMELDYRDVMTYCLITSLSPPALVLGSISFLLLLQVTAVITFEVLVRINKAKKERLLHSRNVHHNGSVISKLYQVRENVRTMKTLMLFFLLSCVNSFCYNLLRGFVHWNKLKFSRPLFFALIEISIHLPQFSLILPAVLWYSYRKVLRKAQARHREKLDRDAPENTKLHFNMIAESWR</sequence>
<dbReference type="GO" id="GO:0016020">
    <property type="term" value="C:membrane"/>
    <property type="evidence" value="ECO:0007669"/>
    <property type="project" value="UniProtKB-SubCell"/>
</dbReference>
<evidence type="ECO:0008006" key="8">
    <source>
        <dbReference type="Google" id="ProtNLM"/>
    </source>
</evidence>
<reference evidence="6 7" key="1">
    <citation type="submission" date="2019-10" db="EMBL/GenBank/DDBJ databases">
        <title>Assembly and Annotation for the nematode Trichostrongylus colubriformis.</title>
        <authorList>
            <person name="Martin J."/>
        </authorList>
    </citation>
    <scope>NUCLEOTIDE SEQUENCE [LARGE SCALE GENOMIC DNA]</scope>
    <source>
        <strain evidence="6">G859</strain>
        <tissue evidence="6">Whole worm</tissue>
    </source>
</reference>
<accession>A0AAN8GBN3</accession>
<feature type="transmembrane region" description="Helical" evidence="5">
    <location>
        <begin position="30"/>
        <end position="52"/>
    </location>
</feature>
<evidence type="ECO:0000256" key="1">
    <source>
        <dbReference type="ARBA" id="ARBA00004141"/>
    </source>
</evidence>
<evidence type="ECO:0000313" key="7">
    <source>
        <dbReference type="Proteomes" id="UP001331761"/>
    </source>
</evidence>
<dbReference type="Proteomes" id="UP001331761">
    <property type="component" value="Unassembled WGS sequence"/>
</dbReference>
<comment type="caution">
    <text evidence="6">The sequence shown here is derived from an EMBL/GenBank/DDBJ whole genome shotgun (WGS) entry which is preliminary data.</text>
</comment>
<feature type="transmembrane region" description="Helical" evidence="5">
    <location>
        <begin position="168"/>
        <end position="193"/>
    </location>
</feature>
<gene>
    <name evidence="6" type="ORF">GCK32_011641</name>
</gene>
<comment type="subcellular location">
    <subcellularLocation>
        <location evidence="1">Membrane</location>
        <topology evidence="1">Multi-pass membrane protein</topology>
    </subcellularLocation>
</comment>
<evidence type="ECO:0000256" key="3">
    <source>
        <dbReference type="ARBA" id="ARBA00022989"/>
    </source>
</evidence>
<keyword evidence="3 5" id="KW-1133">Transmembrane helix</keyword>
<keyword evidence="7" id="KW-1185">Reference proteome</keyword>
<evidence type="ECO:0000256" key="2">
    <source>
        <dbReference type="ARBA" id="ARBA00022692"/>
    </source>
</evidence>